<dbReference type="GO" id="GO:0004312">
    <property type="term" value="F:fatty acid synthase activity"/>
    <property type="evidence" value="ECO:0007669"/>
    <property type="project" value="InterPro"/>
</dbReference>
<reference evidence="3 5" key="2">
    <citation type="journal article" date="2012" name="Stand. Genomic Sci.">
        <title>Complete genome sequence of Thauera aminoaromatica strain MZ1T.</title>
        <authorList>
            <person name="Jiang K."/>
            <person name="Sanseverino J."/>
            <person name="Chauhan A."/>
            <person name="Lucas S."/>
            <person name="Copeland A."/>
            <person name="Lapidus A."/>
            <person name="Del Rio T.G."/>
            <person name="Dalin E."/>
            <person name="Tice H."/>
            <person name="Bruce D."/>
            <person name="Goodwin L."/>
            <person name="Pitluck S."/>
            <person name="Sims D."/>
            <person name="Brettin T."/>
            <person name="Detter J.C."/>
            <person name="Han C."/>
            <person name="Chang Y.J."/>
            <person name="Larimer F."/>
            <person name="Land M."/>
            <person name="Hauser L."/>
            <person name="Kyrpides N.C."/>
            <person name="Mikhailova N."/>
            <person name="Moser S."/>
            <person name="Jegier P."/>
            <person name="Close D."/>
            <person name="Debruyn J.M."/>
            <person name="Wang Y."/>
            <person name="Layton A.C."/>
            <person name="Allen M.S."/>
            <person name="Sayler G.S."/>
        </authorList>
    </citation>
    <scope>NUCLEOTIDE SEQUENCE [LARGE SCALE GENOMIC DNA]</scope>
    <source>
        <strain evidence="3 5">MZ1T</strain>
    </source>
</reference>
<dbReference type="InterPro" id="IPR003965">
    <property type="entry name" value="Fatty_acid_synthase"/>
</dbReference>
<dbReference type="eggNOG" id="COG2030">
    <property type="taxonomic scope" value="Bacteria"/>
</dbReference>
<evidence type="ECO:0000313" key="3">
    <source>
        <dbReference type="EMBL" id="ACK54352.1"/>
    </source>
</evidence>
<dbReference type="CDD" id="cd03449">
    <property type="entry name" value="R_hydratase"/>
    <property type="match status" value="1"/>
</dbReference>
<feature type="domain" description="MaoC-like" evidence="2">
    <location>
        <begin position="25"/>
        <end position="123"/>
    </location>
</feature>
<evidence type="ECO:0000259" key="2">
    <source>
        <dbReference type="Pfam" id="PF01575"/>
    </source>
</evidence>
<dbReference type="Pfam" id="PF01575">
    <property type="entry name" value="MaoC_dehydratas"/>
    <property type="match status" value="1"/>
</dbReference>
<reference evidence="5" key="1">
    <citation type="submission" date="2009-05" db="EMBL/GenBank/DDBJ databases">
        <title>Complete sequence of chromosome of Thauera sp. MZ1T.</title>
        <authorList>
            <consortium name="US DOE Joint Genome Institute"/>
            <person name="Lucas S."/>
            <person name="Copeland A."/>
            <person name="Lapidus A."/>
            <person name="Glavina del Rio T."/>
            <person name="Dalin E."/>
            <person name="Tice H."/>
            <person name="Bruce D."/>
            <person name="Goodwin L."/>
            <person name="Pitluck S."/>
            <person name="Sims D."/>
            <person name="Brettin T."/>
            <person name="Detter J.C."/>
            <person name="Han C."/>
            <person name="Larimer F."/>
            <person name="Land M."/>
            <person name="Hauser L."/>
            <person name="Kyrpides N."/>
            <person name="Mikhailova N."/>
            <person name="Sayler G.S."/>
        </authorList>
    </citation>
    <scope>NUCLEOTIDE SEQUENCE [LARGE SCALE GENOMIC DNA]</scope>
    <source>
        <strain evidence="5">MZ1T</strain>
    </source>
</reference>
<dbReference type="EMBL" id="CP001281">
    <property type="protein sequence ID" value="ACK54352.1"/>
    <property type="molecule type" value="Genomic_DNA"/>
</dbReference>
<keyword evidence="1" id="KW-0456">Lyase</keyword>
<dbReference type="OrthoDB" id="9774179at2"/>
<accession>C4ZPF6</accession>
<dbReference type="InterPro" id="IPR002539">
    <property type="entry name" value="MaoC-like_dom"/>
</dbReference>
<dbReference type="Proteomes" id="UP000321192">
    <property type="component" value="Unassembled WGS sequence"/>
</dbReference>
<reference evidence="4 6" key="3">
    <citation type="submission" date="2018-09" db="EMBL/GenBank/DDBJ databases">
        <title>Metagenome Assembled Genomes from an Advanced Water Purification Facility.</title>
        <authorList>
            <person name="Stamps B.W."/>
            <person name="Spear J.R."/>
        </authorList>
    </citation>
    <scope>NUCLEOTIDE SEQUENCE [LARGE SCALE GENOMIC DNA]</scope>
    <source>
        <strain evidence="4">Bin_27_1</strain>
    </source>
</reference>
<dbReference type="SUPFAM" id="SSF54637">
    <property type="entry name" value="Thioesterase/thiol ester dehydrase-isomerase"/>
    <property type="match status" value="1"/>
</dbReference>
<protein>
    <submittedName>
        <fullName evidence="3">MaoC domain protein dehydratase</fullName>
    </submittedName>
    <submittedName>
        <fullName evidence="4">MaoC family dehydratase</fullName>
    </submittedName>
</protein>
<dbReference type="InterPro" id="IPR050965">
    <property type="entry name" value="UPF0336/Enoyl-CoA_hydratase"/>
</dbReference>
<dbReference type="RefSeq" id="WP_004313762.1">
    <property type="nucleotide sequence ID" value="NC_011662.2"/>
</dbReference>
<dbReference type="GO" id="GO:0006633">
    <property type="term" value="P:fatty acid biosynthetic process"/>
    <property type="evidence" value="ECO:0007669"/>
    <property type="project" value="InterPro"/>
</dbReference>
<organism evidence="3 5">
    <name type="scientific">Thauera aminoaromatica</name>
    <dbReference type="NCBI Taxonomy" id="164330"/>
    <lineage>
        <taxon>Bacteria</taxon>
        <taxon>Pseudomonadati</taxon>
        <taxon>Pseudomonadota</taxon>
        <taxon>Betaproteobacteria</taxon>
        <taxon>Rhodocyclales</taxon>
        <taxon>Zoogloeaceae</taxon>
        <taxon>Thauera</taxon>
    </lineage>
</organism>
<dbReference type="PRINTS" id="PR01483">
    <property type="entry name" value="FASYNTHASE"/>
</dbReference>
<evidence type="ECO:0000313" key="5">
    <source>
        <dbReference type="Proteomes" id="UP000002186"/>
    </source>
</evidence>
<dbReference type="InterPro" id="IPR029069">
    <property type="entry name" value="HotDog_dom_sf"/>
</dbReference>
<keyword evidence="5" id="KW-1185">Reference proteome</keyword>
<dbReference type="PANTHER" id="PTHR43437:SF3">
    <property type="entry name" value="HYDROXYACYL-THIOESTER DEHYDRATASE TYPE 2, MITOCHONDRIAL"/>
    <property type="match status" value="1"/>
</dbReference>
<dbReference type="HOGENOM" id="CLU_094876_3_3_4"/>
<proteinExistence type="predicted"/>
<dbReference type="EMBL" id="SSFD01000070">
    <property type="protein sequence ID" value="TXH88608.1"/>
    <property type="molecule type" value="Genomic_DNA"/>
</dbReference>
<dbReference type="STRING" id="85643.Tmz1t_1596"/>
<dbReference type="Proteomes" id="UP000002186">
    <property type="component" value="Chromosome"/>
</dbReference>
<evidence type="ECO:0000313" key="4">
    <source>
        <dbReference type="EMBL" id="TXH88608.1"/>
    </source>
</evidence>
<name>C4ZPF6_THASP</name>
<gene>
    <name evidence="3" type="ordered locus">Tmz1t_1596</name>
    <name evidence="4" type="ORF">E6Q80_05085</name>
</gene>
<dbReference type="AlphaFoldDB" id="C4ZPF6"/>
<dbReference type="GO" id="GO:0019171">
    <property type="term" value="F:(3R)-hydroxyacyl-[acyl-carrier-protein] dehydratase activity"/>
    <property type="evidence" value="ECO:0007669"/>
    <property type="project" value="TreeGrafter"/>
</dbReference>
<accession>A0A5C7SXL0</accession>
<dbReference type="GO" id="GO:0005835">
    <property type="term" value="C:fatty acid synthase complex"/>
    <property type="evidence" value="ECO:0007669"/>
    <property type="project" value="InterPro"/>
</dbReference>
<evidence type="ECO:0000313" key="6">
    <source>
        <dbReference type="Proteomes" id="UP000321192"/>
    </source>
</evidence>
<dbReference type="PANTHER" id="PTHR43437">
    <property type="entry name" value="HYDROXYACYL-THIOESTER DEHYDRATASE TYPE 2, MITOCHONDRIAL-RELATED"/>
    <property type="match status" value="1"/>
</dbReference>
<dbReference type="FunFam" id="3.10.129.10:FF:000042">
    <property type="entry name" value="MaoC domain protein dehydratase"/>
    <property type="match status" value="1"/>
</dbReference>
<sequence length="149" mass="15909">MTQAQRDFSEVYGLSFEDLHIGRTASVSRTVSEADILMFAGVSGDTNPVHLDEEFAASTMFGGRIAHGMLSAGLISAVFGTRLPGPGCIYLSQSLKFKAPVKIGDTVVARVTVKELKAEKRRAVFSTVCTVGDKVVMDGEAEILVPART</sequence>
<evidence type="ECO:0000256" key="1">
    <source>
        <dbReference type="ARBA" id="ARBA00023239"/>
    </source>
</evidence>
<dbReference type="KEGG" id="tmz:Tmz1t_1596"/>
<dbReference type="Gene3D" id="3.10.129.10">
    <property type="entry name" value="Hotdog Thioesterase"/>
    <property type="match status" value="1"/>
</dbReference>